<accession>A0A6J7ACN8</accession>
<dbReference type="PROSITE" id="PS51257">
    <property type="entry name" value="PROKAR_LIPOPROTEIN"/>
    <property type="match status" value="1"/>
</dbReference>
<dbReference type="SUPFAM" id="SSF110087">
    <property type="entry name" value="DR1885-like metal-binding protein"/>
    <property type="match status" value="1"/>
</dbReference>
<evidence type="ECO:0000313" key="2">
    <source>
        <dbReference type="EMBL" id="CAB5240712.1"/>
    </source>
</evidence>
<name>A0A6J7ACN8_9ZZZZ</name>
<sequence length="168" mass="17438">MRRTGIALLTLVLALSLTACGAGFNAETRNIIQVTDGVEGAIINDQSEIKVRNLLIVETAEKAGVIVGTLINTSDTDDALLGVAINAQVATLSGNRTLSKNSPIIFEGASANAKAVVPSLDVVAGQNVTVTLFFARGGELTLTAIVRDQRDTYAGISAQMEAVTPAKK</sequence>
<dbReference type="EMBL" id="CAFABG010000067">
    <property type="protein sequence ID" value="CAB4830358.1"/>
    <property type="molecule type" value="Genomic_DNA"/>
</dbReference>
<reference evidence="1" key="1">
    <citation type="submission" date="2020-05" db="EMBL/GenBank/DDBJ databases">
        <authorList>
            <person name="Chiriac C."/>
            <person name="Salcher M."/>
            <person name="Ghai R."/>
            <person name="Kavagutti S V."/>
        </authorList>
    </citation>
    <scope>NUCLEOTIDE SEQUENCE</scope>
</reference>
<dbReference type="InterPro" id="IPR036182">
    <property type="entry name" value="PCuAC_sf"/>
</dbReference>
<dbReference type="AlphaFoldDB" id="A0A6J7ACN8"/>
<proteinExistence type="predicted"/>
<evidence type="ECO:0000313" key="1">
    <source>
        <dbReference type="EMBL" id="CAB4830358.1"/>
    </source>
</evidence>
<gene>
    <name evidence="1" type="ORF">UFOPK3181_00870</name>
    <name evidence="2" type="ORF">UFOPK3520_00794</name>
</gene>
<protein>
    <submittedName>
        <fullName evidence="1">Unannotated protein</fullName>
    </submittedName>
</protein>
<organism evidence="1">
    <name type="scientific">freshwater metagenome</name>
    <dbReference type="NCBI Taxonomy" id="449393"/>
    <lineage>
        <taxon>unclassified sequences</taxon>
        <taxon>metagenomes</taxon>
        <taxon>ecological metagenomes</taxon>
    </lineage>
</organism>
<dbReference type="EMBL" id="CAFBSF010000055">
    <property type="protein sequence ID" value="CAB5240712.1"/>
    <property type="molecule type" value="Genomic_DNA"/>
</dbReference>